<dbReference type="AlphaFoldDB" id="A0A397PBJ0"/>
<dbReference type="PANTHER" id="PTHR48081">
    <property type="entry name" value="AB HYDROLASE SUPERFAMILY PROTEIN C4A8.06C"/>
    <property type="match status" value="1"/>
</dbReference>
<evidence type="ECO:0000313" key="3">
    <source>
        <dbReference type="EMBL" id="RIA44575.1"/>
    </source>
</evidence>
<dbReference type="InterPro" id="IPR049492">
    <property type="entry name" value="BD-FAE-like_dom"/>
</dbReference>
<dbReference type="EMBL" id="QXDC01000003">
    <property type="protein sequence ID" value="RIA44575.1"/>
    <property type="molecule type" value="Genomic_DNA"/>
</dbReference>
<dbReference type="Pfam" id="PF20434">
    <property type="entry name" value="BD-FAE"/>
    <property type="match status" value="1"/>
</dbReference>
<dbReference type="SUPFAM" id="SSF53474">
    <property type="entry name" value="alpha/beta-Hydrolases"/>
    <property type="match status" value="1"/>
</dbReference>
<evidence type="ECO:0000256" key="1">
    <source>
        <dbReference type="ARBA" id="ARBA00022801"/>
    </source>
</evidence>
<name>A0A397PBJ0_9SPHN</name>
<reference evidence="3 4" key="1">
    <citation type="submission" date="2018-08" db="EMBL/GenBank/DDBJ databases">
        <title>Genomic Encyclopedia of Type Strains, Phase IV (KMG-IV): sequencing the most valuable type-strain genomes for metagenomic binning, comparative biology and taxonomic classification.</title>
        <authorList>
            <person name="Goeker M."/>
        </authorList>
    </citation>
    <scope>NUCLEOTIDE SEQUENCE [LARGE SCALE GENOMIC DNA]</scope>
    <source>
        <strain evidence="3 4">DSM 25527</strain>
    </source>
</reference>
<evidence type="ECO:0000259" key="2">
    <source>
        <dbReference type="Pfam" id="PF20434"/>
    </source>
</evidence>
<organism evidence="3 4">
    <name type="scientific">Hephaestia caeni</name>
    <dbReference type="NCBI Taxonomy" id="645617"/>
    <lineage>
        <taxon>Bacteria</taxon>
        <taxon>Pseudomonadati</taxon>
        <taxon>Pseudomonadota</taxon>
        <taxon>Alphaproteobacteria</taxon>
        <taxon>Sphingomonadales</taxon>
        <taxon>Sphingomonadaceae</taxon>
        <taxon>Hephaestia</taxon>
    </lineage>
</organism>
<dbReference type="InterPro" id="IPR029058">
    <property type="entry name" value="AB_hydrolase_fold"/>
</dbReference>
<sequence length="326" mass="34543">MTLDRRTLVLAGLAAPAIGGVARAQSSPPLADLPGPDEEIDLWPGAAPGMPAVPPREVIIDRSKDHAFQDRAVEHVARPRLGIFRAARPNGAALLIAPGGGYQRVVVDKEGNELGRWLSARGITAYVLTYRLPGDGWKAGPDVALADAQRAMRLIRGRARRDAVDPERVGVMGFSAGGHVCADLATRFARGVYDPVDASDRLSARPFVAAPIYPVQSMHAPLAHPGSRDLLIGANASRALESAHTPAENVPADAPPFFLCHAEDDATVPVGNTIELRAAVRARGIVAETHLFTEGGHGFGLRSVVGKPAGAWPDLFLAWGRMRGFC</sequence>
<proteinExistence type="predicted"/>
<protein>
    <submittedName>
        <fullName evidence="3">Acetyl esterase/lipase</fullName>
    </submittedName>
</protein>
<dbReference type="RefSeq" id="WP_119036211.1">
    <property type="nucleotide sequence ID" value="NZ_QXDC01000003.1"/>
</dbReference>
<feature type="domain" description="BD-FAE-like" evidence="2">
    <location>
        <begin position="120"/>
        <end position="278"/>
    </location>
</feature>
<dbReference type="Gene3D" id="3.40.50.1820">
    <property type="entry name" value="alpha/beta hydrolase"/>
    <property type="match status" value="1"/>
</dbReference>
<gene>
    <name evidence="3" type="ORF">DFR49_2821</name>
</gene>
<keyword evidence="1" id="KW-0378">Hydrolase</keyword>
<dbReference type="GO" id="GO:0016787">
    <property type="term" value="F:hydrolase activity"/>
    <property type="evidence" value="ECO:0007669"/>
    <property type="project" value="UniProtKB-KW"/>
</dbReference>
<dbReference type="OrthoDB" id="9771666at2"/>
<comment type="caution">
    <text evidence="3">The sequence shown here is derived from an EMBL/GenBank/DDBJ whole genome shotgun (WGS) entry which is preliminary data.</text>
</comment>
<keyword evidence="4" id="KW-1185">Reference proteome</keyword>
<dbReference type="InterPro" id="IPR050300">
    <property type="entry name" value="GDXG_lipolytic_enzyme"/>
</dbReference>
<accession>A0A397PBJ0</accession>
<evidence type="ECO:0000313" key="4">
    <source>
        <dbReference type="Proteomes" id="UP000266568"/>
    </source>
</evidence>
<dbReference type="Proteomes" id="UP000266568">
    <property type="component" value="Unassembled WGS sequence"/>
</dbReference>
<dbReference type="PANTHER" id="PTHR48081:SF6">
    <property type="entry name" value="PEPTIDASE S9 PROLYL OLIGOPEPTIDASE CATALYTIC DOMAIN-CONTAINING PROTEIN"/>
    <property type="match status" value="1"/>
</dbReference>